<name>A0A131ZTR2_SARSC</name>
<comment type="caution">
    <text evidence="2">The sequence shown here is derived from an EMBL/GenBank/DDBJ whole genome shotgun (WGS) entry which is preliminary data.</text>
</comment>
<proteinExistence type="predicted"/>
<accession>A0A131ZTR2</accession>
<reference evidence="2 3" key="1">
    <citation type="journal article" date="2015" name="Parasit. Vectors">
        <title>Draft genome of the scabies mite.</title>
        <authorList>
            <person name="Rider S.D.Jr."/>
            <person name="Morgan M.S."/>
            <person name="Arlian L.G."/>
        </authorList>
    </citation>
    <scope>NUCLEOTIDE SEQUENCE [LARGE SCALE GENOMIC DNA]</scope>
    <source>
        <strain evidence="2">Arlian Lab</strain>
    </source>
</reference>
<dbReference type="Proteomes" id="UP000616769">
    <property type="component" value="Unassembled WGS sequence"/>
</dbReference>
<feature type="region of interest" description="Disordered" evidence="1">
    <location>
        <begin position="1"/>
        <end position="40"/>
    </location>
</feature>
<organism evidence="2 3">
    <name type="scientific">Sarcoptes scabiei</name>
    <name type="common">Itch mite</name>
    <name type="synonym">Acarus scabiei</name>
    <dbReference type="NCBI Taxonomy" id="52283"/>
    <lineage>
        <taxon>Eukaryota</taxon>
        <taxon>Metazoa</taxon>
        <taxon>Ecdysozoa</taxon>
        <taxon>Arthropoda</taxon>
        <taxon>Chelicerata</taxon>
        <taxon>Arachnida</taxon>
        <taxon>Acari</taxon>
        <taxon>Acariformes</taxon>
        <taxon>Sarcoptiformes</taxon>
        <taxon>Astigmata</taxon>
        <taxon>Psoroptidia</taxon>
        <taxon>Sarcoptoidea</taxon>
        <taxon>Sarcoptidae</taxon>
        <taxon>Sarcoptinae</taxon>
        <taxon>Sarcoptes</taxon>
    </lineage>
</organism>
<evidence type="ECO:0000313" key="2">
    <source>
        <dbReference type="EMBL" id="KPM02173.1"/>
    </source>
</evidence>
<dbReference type="VEuPathDB" id="VectorBase:SSCA002959"/>
<dbReference type="AlphaFoldDB" id="A0A131ZTR2"/>
<evidence type="ECO:0000313" key="3">
    <source>
        <dbReference type="Proteomes" id="UP000616769"/>
    </source>
</evidence>
<feature type="compositionally biased region" description="Polar residues" evidence="1">
    <location>
        <begin position="1"/>
        <end position="15"/>
    </location>
</feature>
<feature type="compositionally biased region" description="Basic residues" evidence="1">
    <location>
        <begin position="17"/>
        <end position="30"/>
    </location>
</feature>
<evidence type="ECO:0000256" key="1">
    <source>
        <dbReference type="SAM" id="MobiDB-lite"/>
    </source>
</evidence>
<gene>
    <name evidence="2" type="ORF">QR98_0005800</name>
</gene>
<sequence>MISSDLESNFISSPKQKGLKIGRTRKSPLHRKPETKEPKQYGFLQSMILNRKKEPLRLKEASSFVCSDLQTLAKRTTKKTRPIGKGLIKSILEPIKLTPSLRADLPSTEVKTIVIEIDYPKPVPSSIFEWKEQNELLSIMEKKEMIQESKGLLKSIKDKIRSKIQSSFNFIANNDKLMMGKKSIVDPKDWIEKENHRS</sequence>
<dbReference type="EMBL" id="JXLN01001104">
    <property type="protein sequence ID" value="KPM02173.1"/>
    <property type="molecule type" value="Genomic_DNA"/>
</dbReference>
<protein>
    <submittedName>
        <fullName evidence="2">Uncharacterized protein</fullName>
    </submittedName>
</protein>